<dbReference type="InterPro" id="IPR001212">
    <property type="entry name" value="Somatomedin_B_dom"/>
</dbReference>
<dbReference type="InterPro" id="IPR020436">
    <property type="entry name" value="SMB_chordata"/>
</dbReference>
<comment type="catalytic activity">
    <reaction evidence="17">
        <text>ribonucleotidyl-uridine-RNA = a 5'-end dephospho-uridine-RNA + a 3'-end 2',3'-cyclophospho-ribonucleotide-RNA</text>
        <dbReference type="Rhea" id="RHEA:67792"/>
        <dbReference type="Rhea" id="RHEA-COMP:10464"/>
        <dbReference type="Rhea" id="RHEA-COMP:17354"/>
        <dbReference type="Rhea" id="RHEA-COMP:17356"/>
        <dbReference type="ChEBI" id="CHEBI:83064"/>
        <dbReference type="ChEBI" id="CHEBI:173117"/>
        <dbReference type="ChEBI" id="CHEBI:173224"/>
    </reaction>
    <physiologicalReaction direction="left-to-right" evidence="17">
        <dbReference type="Rhea" id="RHEA:67793"/>
    </physiologicalReaction>
</comment>
<dbReference type="Pfam" id="PF09412">
    <property type="entry name" value="XendoU"/>
    <property type="match status" value="1"/>
</dbReference>
<keyword evidence="22" id="KW-1185">Reference proteome</keyword>
<evidence type="ECO:0000259" key="19">
    <source>
        <dbReference type="PROSITE" id="PS50958"/>
    </source>
</evidence>
<accession>A0A3B4TT40</accession>
<evidence type="ECO:0000313" key="22">
    <source>
        <dbReference type="Proteomes" id="UP000261420"/>
    </source>
</evidence>
<dbReference type="PANTHER" id="PTHR12439">
    <property type="entry name" value="PLACENTAL PROTEIN 11-RELATED"/>
    <property type="match status" value="1"/>
</dbReference>
<keyword evidence="16" id="KW-0456">Lyase</keyword>
<comment type="similarity">
    <text evidence="3 18">Belongs to the ENDOU family.</text>
</comment>
<dbReference type="PROSITE" id="PS00524">
    <property type="entry name" value="SMB_1"/>
    <property type="match status" value="2"/>
</dbReference>
<evidence type="ECO:0000256" key="10">
    <source>
        <dbReference type="ARBA" id="ARBA00022737"/>
    </source>
</evidence>
<keyword evidence="15 18" id="KW-0464">Manganese</keyword>
<evidence type="ECO:0000256" key="4">
    <source>
        <dbReference type="ARBA" id="ARBA00011245"/>
    </source>
</evidence>
<proteinExistence type="inferred from homology"/>
<dbReference type="Gene3D" id="4.10.410.20">
    <property type="match status" value="2"/>
</dbReference>
<dbReference type="Ensembl" id="ENSSDUT00000009633.1">
    <property type="protein sequence ID" value="ENSSDUP00000009446.1"/>
    <property type="gene ID" value="ENSSDUG00000006878.1"/>
</dbReference>
<evidence type="ECO:0000256" key="11">
    <source>
        <dbReference type="ARBA" id="ARBA00022759"/>
    </source>
</evidence>
<dbReference type="GeneTree" id="ENSGT00530000063825"/>
<evidence type="ECO:0000256" key="9">
    <source>
        <dbReference type="ARBA" id="ARBA00022729"/>
    </source>
</evidence>
<dbReference type="GO" id="GO:0046872">
    <property type="term" value="F:metal ion binding"/>
    <property type="evidence" value="ECO:0007669"/>
    <property type="project" value="UniProtKB-UniRule"/>
</dbReference>
<dbReference type="CDD" id="cd21159">
    <property type="entry name" value="XendoU"/>
    <property type="match status" value="1"/>
</dbReference>
<evidence type="ECO:0000256" key="6">
    <source>
        <dbReference type="ARBA" id="ARBA00022525"/>
    </source>
</evidence>
<comment type="subunit">
    <text evidence="4 18">Monomer.</text>
</comment>
<evidence type="ECO:0000256" key="5">
    <source>
        <dbReference type="ARBA" id="ARBA00021813"/>
    </source>
</evidence>
<dbReference type="EC" id="4.6.1.-" evidence="18"/>
<dbReference type="GO" id="GO:0030247">
    <property type="term" value="F:polysaccharide binding"/>
    <property type="evidence" value="ECO:0007669"/>
    <property type="project" value="InterPro"/>
</dbReference>
<evidence type="ECO:0000256" key="1">
    <source>
        <dbReference type="ARBA" id="ARBA00001936"/>
    </source>
</evidence>
<dbReference type="AlphaFoldDB" id="A0A3B4TT40"/>
<dbReference type="PANTHER" id="PTHR12439:SF40">
    <property type="entry name" value="URIDYLATE-SPECIFIC ENDORIBONUCLEASE"/>
    <property type="match status" value="1"/>
</dbReference>
<evidence type="ECO:0000256" key="15">
    <source>
        <dbReference type="ARBA" id="ARBA00023211"/>
    </source>
</evidence>
<evidence type="ECO:0000313" key="21">
    <source>
        <dbReference type="Ensembl" id="ENSSDUP00000009446.1"/>
    </source>
</evidence>
<dbReference type="SUPFAM" id="SSF142877">
    <property type="entry name" value="EndoU-like"/>
    <property type="match status" value="1"/>
</dbReference>
<keyword evidence="14" id="KW-1015">Disulfide bond</keyword>
<dbReference type="GO" id="GO:0004521">
    <property type="term" value="F:RNA endonuclease activity"/>
    <property type="evidence" value="ECO:0007669"/>
    <property type="project" value="UniProtKB-UniRule"/>
</dbReference>
<evidence type="ECO:0000256" key="12">
    <source>
        <dbReference type="ARBA" id="ARBA00022801"/>
    </source>
</evidence>
<protein>
    <recommendedName>
        <fullName evidence="5 18">Uridylate-specific endoribonuclease</fullName>
        <ecNumber evidence="18">4.6.1.-</ecNumber>
    </recommendedName>
</protein>
<feature type="domain" description="EndoU" evidence="20">
    <location>
        <begin position="112"/>
        <end position="387"/>
    </location>
</feature>
<dbReference type="KEGG" id="sdu:111221712"/>
<evidence type="ECO:0000256" key="3">
    <source>
        <dbReference type="ARBA" id="ARBA00010168"/>
    </source>
</evidence>
<dbReference type="InterPro" id="IPR018998">
    <property type="entry name" value="EndoU_C"/>
</dbReference>
<dbReference type="PRINTS" id="PR00022">
    <property type="entry name" value="SOMATOMEDINB"/>
</dbReference>
<dbReference type="GO" id="GO:0006955">
    <property type="term" value="P:immune response"/>
    <property type="evidence" value="ECO:0007669"/>
    <property type="project" value="InterPro"/>
</dbReference>
<dbReference type="InterPro" id="IPR037227">
    <property type="entry name" value="EndoU-like"/>
</dbReference>
<dbReference type="GO" id="GO:0016829">
    <property type="term" value="F:lyase activity"/>
    <property type="evidence" value="ECO:0007669"/>
    <property type="project" value="UniProtKB-KW"/>
</dbReference>
<keyword evidence="9 18" id="KW-0732">Signal</keyword>
<evidence type="ECO:0000256" key="17">
    <source>
        <dbReference type="ARBA" id="ARBA00048688"/>
    </source>
</evidence>
<evidence type="ECO:0000256" key="13">
    <source>
        <dbReference type="ARBA" id="ARBA00022884"/>
    </source>
</evidence>
<reference evidence="21" key="1">
    <citation type="submission" date="2025-08" db="UniProtKB">
        <authorList>
            <consortium name="Ensembl"/>
        </authorList>
    </citation>
    <scope>IDENTIFICATION</scope>
</reference>
<dbReference type="GO" id="GO:0005044">
    <property type="term" value="F:scavenger receptor activity"/>
    <property type="evidence" value="ECO:0007669"/>
    <property type="project" value="InterPro"/>
</dbReference>
<evidence type="ECO:0000256" key="14">
    <source>
        <dbReference type="ARBA" id="ARBA00023157"/>
    </source>
</evidence>
<dbReference type="PROSITE" id="PS50958">
    <property type="entry name" value="SMB_2"/>
    <property type="match status" value="2"/>
</dbReference>
<evidence type="ECO:0000256" key="16">
    <source>
        <dbReference type="ARBA" id="ARBA00023239"/>
    </source>
</evidence>
<keyword evidence="7 18" id="KW-0540">Nuclease</keyword>
<dbReference type="Proteomes" id="UP000261420">
    <property type="component" value="Unplaced"/>
</dbReference>
<feature type="domain" description="SMB" evidence="19">
    <location>
        <begin position="62"/>
        <end position="105"/>
    </location>
</feature>
<feature type="signal peptide" evidence="18">
    <location>
        <begin position="1"/>
        <end position="19"/>
    </location>
</feature>
<dbReference type="FunFam" id="4.10.410.20:FF:000005">
    <property type="entry name" value="Endonuclease, poly(U) specific"/>
    <property type="match status" value="1"/>
</dbReference>
<dbReference type="GO" id="GO:0005576">
    <property type="term" value="C:extracellular region"/>
    <property type="evidence" value="ECO:0007669"/>
    <property type="project" value="UniProtKB-SubCell"/>
</dbReference>
<dbReference type="GeneID" id="111221712"/>
<dbReference type="GO" id="GO:0016787">
    <property type="term" value="F:hydrolase activity"/>
    <property type="evidence" value="ECO:0007669"/>
    <property type="project" value="UniProtKB-KW"/>
</dbReference>
<name>A0A3B4TT40_SERDU</name>
<feature type="chain" id="PRO_5026370296" description="Uridylate-specific endoribonuclease" evidence="18">
    <location>
        <begin position="20"/>
        <end position="388"/>
    </location>
</feature>
<keyword evidence="8 18" id="KW-0479">Metal-binding</keyword>
<organism evidence="21 22">
    <name type="scientific">Seriola dumerili</name>
    <name type="common">Greater amberjack</name>
    <name type="synonym">Caranx dumerili</name>
    <dbReference type="NCBI Taxonomy" id="41447"/>
    <lineage>
        <taxon>Eukaryota</taxon>
        <taxon>Metazoa</taxon>
        <taxon>Chordata</taxon>
        <taxon>Craniata</taxon>
        <taxon>Vertebrata</taxon>
        <taxon>Euteleostomi</taxon>
        <taxon>Actinopterygii</taxon>
        <taxon>Neopterygii</taxon>
        <taxon>Teleostei</taxon>
        <taxon>Neoteleostei</taxon>
        <taxon>Acanthomorphata</taxon>
        <taxon>Carangaria</taxon>
        <taxon>Carangiformes</taxon>
        <taxon>Carangidae</taxon>
        <taxon>Seriola</taxon>
    </lineage>
</organism>
<dbReference type="PROSITE" id="PS51959">
    <property type="entry name" value="ENDOU"/>
    <property type="match status" value="1"/>
</dbReference>
<keyword evidence="11 18" id="KW-0255">Endonuclease</keyword>
<keyword evidence="6" id="KW-0964">Secreted</keyword>
<evidence type="ECO:0000256" key="7">
    <source>
        <dbReference type="ARBA" id="ARBA00022722"/>
    </source>
</evidence>
<comment type="subcellular location">
    <subcellularLocation>
        <location evidence="2">Secreted</location>
    </subcellularLocation>
</comment>
<keyword evidence="13 18" id="KW-0694">RNA-binding</keyword>
<reference evidence="21" key="2">
    <citation type="submission" date="2025-09" db="UniProtKB">
        <authorList>
            <consortium name="Ensembl"/>
        </authorList>
    </citation>
    <scope>IDENTIFICATION</scope>
</reference>
<dbReference type="Pfam" id="PF01033">
    <property type="entry name" value="Somatomedin_B"/>
    <property type="match status" value="2"/>
</dbReference>
<feature type="domain" description="SMB" evidence="19">
    <location>
        <begin position="21"/>
        <end position="61"/>
    </location>
</feature>
<evidence type="ECO:0000256" key="18">
    <source>
        <dbReference type="RuleBase" id="RU367085"/>
    </source>
</evidence>
<keyword evidence="12 18" id="KW-0378">Hydrolase</keyword>
<dbReference type="GO" id="GO:0003723">
    <property type="term" value="F:RNA binding"/>
    <property type="evidence" value="ECO:0007669"/>
    <property type="project" value="UniProtKB-UniRule"/>
</dbReference>
<dbReference type="SUPFAM" id="SSF90188">
    <property type="entry name" value="Somatomedin B domain"/>
    <property type="match status" value="2"/>
</dbReference>
<dbReference type="InterPro" id="IPR036024">
    <property type="entry name" value="Somatomedin_B-like_dom_sf"/>
</dbReference>
<evidence type="ECO:0000256" key="2">
    <source>
        <dbReference type="ARBA" id="ARBA00004613"/>
    </source>
</evidence>
<evidence type="ECO:0000259" key="20">
    <source>
        <dbReference type="PROSITE" id="PS51959"/>
    </source>
</evidence>
<comment type="cofactor">
    <cofactor evidence="1 18">
        <name>Mn(2+)</name>
        <dbReference type="ChEBI" id="CHEBI:29035"/>
    </cofactor>
</comment>
<keyword evidence="10" id="KW-0677">Repeat</keyword>
<dbReference type="SMART" id="SM00201">
    <property type="entry name" value="SO"/>
    <property type="match status" value="2"/>
</dbReference>
<evidence type="ECO:0000256" key="8">
    <source>
        <dbReference type="ARBA" id="ARBA00022723"/>
    </source>
</evidence>
<dbReference type="CTD" id="8909"/>
<dbReference type="InterPro" id="IPR039787">
    <property type="entry name" value="ENDOU"/>
</dbReference>
<dbReference type="RefSeq" id="XP_022600948.1">
    <property type="nucleotide sequence ID" value="XM_022745227.1"/>
</dbReference>
<sequence>MKVIAVFALFVTLFCQGYSNSLDSCQGRCGYGTDSNFSCQCNASCERYRDCCSDYAEICKAGATSCKGRCGEKYNSQNKCHCNSKCTQYNNCCSDYTDLCDSDGGGGGSVITDAEIKAVSETLYALDSNKASASELIIEAQALVPNSQTGSQTDLSSQPLFRYLDEETLFSRPTYVALLAVLDNYQRMTGQAEDFSPEQLAEQEAFVKETMSNTELGRELFAFLYTKGVYASEEEFIQDLKMMWFGLYSRNNNKMDSSGFEHIFAGEVKGGKVSGFHNWIQFYLLEKRGQLNYYSHSFNGPWTTYPDVMGMQFMWGGYFKQVGSAVIGCSPEFDFAIYSLCYITRPGKQCRLSLGGKELIIQTYTWDKSFYGDGKKFIGSAFPATPRN</sequence>